<dbReference type="EMBL" id="JAUUTY010000002">
    <property type="protein sequence ID" value="KAK1687143.1"/>
    <property type="molecule type" value="Genomic_DNA"/>
</dbReference>
<keyword evidence="5" id="KW-0333">Golgi apparatus</keyword>
<keyword evidence="9" id="KW-1185">Reference proteome</keyword>
<proteinExistence type="inferred from homology"/>
<keyword evidence="6" id="KW-0472">Membrane</keyword>
<evidence type="ECO:0000313" key="8">
    <source>
        <dbReference type="EMBL" id="KAK1687143.1"/>
    </source>
</evidence>
<gene>
    <name evidence="8" type="ORF">QYE76_047991</name>
</gene>
<feature type="transmembrane region" description="Helical" evidence="6">
    <location>
        <begin position="24"/>
        <end position="46"/>
    </location>
</feature>
<keyword evidence="4" id="KW-0735">Signal-anchor</keyword>
<evidence type="ECO:0000256" key="5">
    <source>
        <dbReference type="ARBA" id="ARBA00023034"/>
    </source>
</evidence>
<name>A0AAD8TSX8_LOLMU</name>
<reference evidence="8" key="1">
    <citation type="submission" date="2023-07" db="EMBL/GenBank/DDBJ databases">
        <title>A chromosome-level genome assembly of Lolium multiflorum.</title>
        <authorList>
            <person name="Chen Y."/>
            <person name="Copetti D."/>
            <person name="Kolliker R."/>
            <person name="Studer B."/>
        </authorList>
    </citation>
    <scope>NUCLEOTIDE SEQUENCE</scope>
    <source>
        <strain evidence="8">02402/16</strain>
        <tissue evidence="8">Leaf</tissue>
    </source>
</reference>
<dbReference type="InterPro" id="IPR004263">
    <property type="entry name" value="Exostosin"/>
</dbReference>
<dbReference type="GO" id="GO:0000139">
    <property type="term" value="C:Golgi membrane"/>
    <property type="evidence" value="ECO:0007669"/>
    <property type="project" value="UniProtKB-SubCell"/>
</dbReference>
<evidence type="ECO:0000259" key="7">
    <source>
        <dbReference type="Pfam" id="PF03016"/>
    </source>
</evidence>
<dbReference type="GO" id="GO:0016757">
    <property type="term" value="F:glycosyltransferase activity"/>
    <property type="evidence" value="ECO:0007669"/>
    <property type="project" value="UniProtKB-KW"/>
</dbReference>
<comment type="subcellular location">
    <subcellularLocation>
        <location evidence="1">Golgi apparatus membrane</location>
        <topology evidence="1">Single-pass type II membrane protein</topology>
    </subcellularLocation>
</comment>
<evidence type="ECO:0000256" key="6">
    <source>
        <dbReference type="SAM" id="Phobius"/>
    </source>
</evidence>
<organism evidence="8 9">
    <name type="scientific">Lolium multiflorum</name>
    <name type="common">Italian ryegrass</name>
    <name type="synonym">Lolium perenne subsp. multiflorum</name>
    <dbReference type="NCBI Taxonomy" id="4521"/>
    <lineage>
        <taxon>Eukaryota</taxon>
        <taxon>Viridiplantae</taxon>
        <taxon>Streptophyta</taxon>
        <taxon>Embryophyta</taxon>
        <taxon>Tracheophyta</taxon>
        <taxon>Spermatophyta</taxon>
        <taxon>Magnoliopsida</taxon>
        <taxon>Liliopsida</taxon>
        <taxon>Poales</taxon>
        <taxon>Poaceae</taxon>
        <taxon>BOP clade</taxon>
        <taxon>Pooideae</taxon>
        <taxon>Poodae</taxon>
        <taxon>Poeae</taxon>
        <taxon>Poeae Chloroplast Group 2 (Poeae type)</taxon>
        <taxon>Loliodinae</taxon>
        <taxon>Loliinae</taxon>
        <taxon>Lolium</taxon>
    </lineage>
</organism>
<evidence type="ECO:0000256" key="4">
    <source>
        <dbReference type="ARBA" id="ARBA00022968"/>
    </source>
</evidence>
<accession>A0AAD8TSX8</accession>
<evidence type="ECO:0000256" key="3">
    <source>
        <dbReference type="ARBA" id="ARBA00022676"/>
    </source>
</evidence>
<keyword evidence="6" id="KW-0812">Transmembrane</keyword>
<dbReference type="Pfam" id="PF03016">
    <property type="entry name" value="Exostosin_GT47"/>
    <property type="match status" value="1"/>
</dbReference>
<evidence type="ECO:0000256" key="1">
    <source>
        <dbReference type="ARBA" id="ARBA00004323"/>
    </source>
</evidence>
<dbReference type="InterPro" id="IPR040911">
    <property type="entry name" value="Exostosin_GT47"/>
</dbReference>
<dbReference type="PANTHER" id="PTHR11062:SF74">
    <property type="entry name" value="OS12G0224400 PROTEIN"/>
    <property type="match status" value="1"/>
</dbReference>
<feature type="domain" description="Exostosin GT47" evidence="7">
    <location>
        <begin position="104"/>
        <end position="447"/>
    </location>
</feature>
<keyword evidence="3" id="KW-0328">Glycosyltransferase</keyword>
<dbReference type="Proteomes" id="UP001231189">
    <property type="component" value="Unassembled WGS sequence"/>
</dbReference>
<keyword evidence="3" id="KW-0808">Transferase</keyword>
<dbReference type="PANTHER" id="PTHR11062">
    <property type="entry name" value="EXOSTOSIN HEPARAN SULFATE GLYCOSYLTRANSFERASE -RELATED"/>
    <property type="match status" value="1"/>
</dbReference>
<sequence>MLSAASSHLGRGPLEAMEAQYPKFLLYGLLILGSWLISCLLHFQFLHIYLLSANPNSGAAFHVVLPRSVPIALNVSFLPPAPSPVGPDQDGALALPPAPSSASCEGRYVHMLDVPSRFDVLGGCAEGSPAFQDEGSMCSLMVNAGMGPELPPATGNGSDGDTGVIPNTGWYNTNQYALEVIVHNRMRLYECLTDDPAAATAVYVPYYPGLELQQHLCDRNFTVRNSLSSEFLQWLSSRPQWAAFGGRDHFMVAAKTNWMFRQSAAVKCGNDFLDHPESRNMTVLTYESNAWKPLDFAVPYPSYFHPTSAGEVAGWQERARAAERPWLFTFAGAPRANGMLVIRDRIIDSCTSSSRCRLVDCSHDKTCKSPRRVVSAFAASRFCLQPNGDSYMRRSSVDSVMAGCIPVFFHEASTFKKQYRWHHPEPDSSDGEERRYWVLIDPDELLEGKVDIEEVLARHTDEEVAAMREEVIKMIPRFLYEDSRVRFEGDMRDAFDVSFDEVMGRMRRIKNGQDLG</sequence>
<comment type="similarity">
    <text evidence="2">Belongs to the glycosyltransferase 47 family.</text>
</comment>
<comment type="caution">
    <text evidence="8">The sequence shown here is derived from an EMBL/GenBank/DDBJ whole genome shotgun (WGS) entry which is preliminary data.</text>
</comment>
<evidence type="ECO:0000313" key="9">
    <source>
        <dbReference type="Proteomes" id="UP001231189"/>
    </source>
</evidence>
<keyword evidence="6" id="KW-1133">Transmembrane helix</keyword>
<protein>
    <recommendedName>
        <fullName evidence="7">Exostosin GT47 domain-containing protein</fullName>
    </recommendedName>
</protein>
<evidence type="ECO:0000256" key="2">
    <source>
        <dbReference type="ARBA" id="ARBA00010271"/>
    </source>
</evidence>
<dbReference type="AlphaFoldDB" id="A0AAD8TSX8"/>